<dbReference type="RefSeq" id="WP_247628809.1">
    <property type="nucleotide sequence ID" value="NZ_JAHWXN010000001.1"/>
</dbReference>
<evidence type="ECO:0008006" key="3">
    <source>
        <dbReference type="Google" id="ProtNLM"/>
    </source>
</evidence>
<protein>
    <recommendedName>
        <fullName evidence="3">LXG domain-containing protein</fullName>
    </recommendedName>
</protein>
<proteinExistence type="predicted"/>
<name>A0ABT0FBE4_9MICO</name>
<evidence type="ECO:0000313" key="1">
    <source>
        <dbReference type="EMBL" id="MCK2035385.1"/>
    </source>
</evidence>
<keyword evidence="2" id="KW-1185">Reference proteome</keyword>
<sequence>MTLFSPRRGYPLERITGDVGTMSRWVDQFTMLAEHLRALRGASARATGLPGMGRAVTAVRADALDILTTIGSHIALAQTVSSVLSAYARSHDEHARRANALIEQIESAHAACAQLGAASDQAGRRARAASEGDDPVAAQLAEDAASDIVSEHRRAEDDLDELWTRYEFHFQAWDEAYDAGVRALVGETGALSTPEARDLLDEMLSADSPAAVLALWLAHPELQEELIAAHPEMLGAMDGIPAAARVRANQANAEVWIEAAEAERAAEPEGSERSAFLAKEIAYLRQVLDGSVQLYLYDRVFSRIVEVIGDLSQVPQRVLTYVPGTFTSFGDFYAGQVQQVAASMVEKVPGTLAFVYKDGLFPGENPEVGGVDPLRIVEANDQQRAAEAGRQLARFEAGMRADPQLAVAEQDAFGHSWGLANVTSAEVAGADFDKVVSLSGAGMLPEWTPDPGTVYTDLSYRDILQAGQDLGVVWDGNTPRSDPVFDHDDYYVGPNDEVLDRADNGSLGRPTINIPKDYFAVLTENHNLIATDDPANERALRQMRKLVSE</sequence>
<accession>A0ABT0FBE4</accession>
<dbReference type="Proteomes" id="UP001300096">
    <property type="component" value="Unassembled WGS sequence"/>
</dbReference>
<organism evidence="1 2">
    <name type="scientific">Microbacterium croceum</name>
    <dbReference type="NCBI Taxonomy" id="2851645"/>
    <lineage>
        <taxon>Bacteria</taxon>
        <taxon>Bacillati</taxon>
        <taxon>Actinomycetota</taxon>
        <taxon>Actinomycetes</taxon>
        <taxon>Micrococcales</taxon>
        <taxon>Microbacteriaceae</taxon>
        <taxon>Microbacterium</taxon>
    </lineage>
</organism>
<reference evidence="1 2" key="1">
    <citation type="submission" date="2021-06" db="EMBL/GenBank/DDBJ databases">
        <title>Genome-based taxonomic framework of Microbacterium strains isolated from marine environment, the description of four new species and reclassification of four preexisting species.</title>
        <authorList>
            <person name="Lee S.D."/>
            <person name="Kim S.-M."/>
            <person name="Byeon Y.-S."/>
            <person name="Yang H.L."/>
            <person name="Kim I.S."/>
        </authorList>
    </citation>
    <scope>NUCLEOTIDE SEQUENCE [LARGE SCALE GENOMIC DNA]</scope>
    <source>
        <strain evidence="1 2">SSW1-49</strain>
    </source>
</reference>
<comment type="caution">
    <text evidence="1">The sequence shown here is derived from an EMBL/GenBank/DDBJ whole genome shotgun (WGS) entry which is preliminary data.</text>
</comment>
<evidence type="ECO:0000313" key="2">
    <source>
        <dbReference type="Proteomes" id="UP001300096"/>
    </source>
</evidence>
<dbReference type="EMBL" id="JAHWXN010000001">
    <property type="protein sequence ID" value="MCK2035385.1"/>
    <property type="molecule type" value="Genomic_DNA"/>
</dbReference>
<gene>
    <name evidence="1" type="ORF">KZC51_04470</name>
</gene>